<dbReference type="PROSITE" id="PS00855">
    <property type="entry name" value="SPASE_II"/>
    <property type="match status" value="1"/>
</dbReference>
<evidence type="ECO:0000256" key="9">
    <source>
        <dbReference type="HAMAP-Rule" id="MF_00161"/>
    </source>
</evidence>
<keyword evidence="6 9" id="KW-0378">Hydrolase</keyword>
<dbReference type="GO" id="GO:0006508">
    <property type="term" value="P:proteolysis"/>
    <property type="evidence" value="ECO:0007669"/>
    <property type="project" value="UniProtKB-KW"/>
</dbReference>
<keyword evidence="2 9" id="KW-1003">Cell membrane</keyword>
<dbReference type="EC" id="3.4.23.36" evidence="9"/>
<comment type="catalytic activity">
    <reaction evidence="9 10">
        <text>Release of signal peptides from bacterial membrane prolipoproteins. Hydrolyzes -Xaa-Yaa-Zaa-|-(S,diacylglyceryl)Cys-, in which Xaa is hydrophobic (preferably Leu), and Yaa (Ala or Ser) and Zaa (Gly or Ala) have small, neutral side chains.</text>
        <dbReference type="EC" id="3.4.23.36"/>
    </reaction>
</comment>
<gene>
    <name evidence="9" type="primary">lspA</name>
    <name evidence="12" type="ORF">C8P63_13217</name>
</gene>
<comment type="subcellular location">
    <subcellularLocation>
        <location evidence="9">Cell membrane</location>
        <topology evidence="9">Multi-pass membrane protein</topology>
    </subcellularLocation>
</comment>
<dbReference type="PANTHER" id="PTHR33695">
    <property type="entry name" value="LIPOPROTEIN SIGNAL PEPTIDASE"/>
    <property type="match status" value="1"/>
</dbReference>
<protein>
    <recommendedName>
        <fullName evidence="9">Lipoprotein signal peptidase</fullName>
        <ecNumber evidence="9">3.4.23.36</ecNumber>
    </recommendedName>
    <alternativeName>
        <fullName evidence="9">Prolipoprotein signal peptidase</fullName>
    </alternativeName>
    <alternativeName>
        <fullName evidence="9">Signal peptidase II</fullName>
        <shortName evidence="9">SPase II</shortName>
    </alternativeName>
</protein>
<name>A0A2T6B7C3_9BACL</name>
<comment type="similarity">
    <text evidence="1 9 11">Belongs to the peptidase A8 family.</text>
</comment>
<feature type="active site" evidence="9">
    <location>
        <position position="123"/>
    </location>
</feature>
<accession>A0A2T6B7C3</accession>
<evidence type="ECO:0000256" key="2">
    <source>
        <dbReference type="ARBA" id="ARBA00022475"/>
    </source>
</evidence>
<feature type="active site" evidence="9">
    <location>
        <position position="107"/>
    </location>
</feature>
<dbReference type="EMBL" id="QBKR01000032">
    <property type="protein sequence ID" value="PTX51938.1"/>
    <property type="molecule type" value="Genomic_DNA"/>
</dbReference>
<keyword evidence="7 9" id="KW-1133">Transmembrane helix</keyword>
<keyword evidence="8 9" id="KW-0472">Membrane</keyword>
<evidence type="ECO:0000256" key="10">
    <source>
        <dbReference type="RuleBase" id="RU000594"/>
    </source>
</evidence>
<dbReference type="Proteomes" id="UP000244240">
    <property type="component" value="Unassembled WGS sequence"/>
</dbReference>
<keyword evidence="5 9" id="KW-0064">Aspartyl protease</keyword>
<proteinExistence type="inferred from homology"/>
<evidence type="ECO:0000256" key="4">
    <source>
        <dbReference type="ARBA" id="ARBA00022692"/>
    </source>
</evidence>
<comment type="pathway">
    <text evidence="9">Protein modification; lipoprotein biosynthesis (signal peptide cleavage).</text>
</comment>
<dbReference type="InterPro" id="IPR001872">
    <property type="entry name" value="Peptidase_A8"/>
</dbReference>
<evidence type="ECO:0000256" key="3">
    <source>
        <dbReference type="ARBA" id="ARBA00022670"/>
    </source>
</evidence>
<dbReference type="AlphaFoldDB" id="A0A2T6B7C3"/>
<keyword evidence="13" id="KW-1185">Reference proteome</keyword>
<dbReference type="Pfam" id="PF01252">
    <property type="entry name" value="Peptidase_A8"/>
    <property type="match status" value="1"/>
</dbReference>
<sequence length="156" mass="17742">MAALAVFGLDQVTKWLVLKKMSLYESIPLWEGVFHITSHRNRGAAFGILQNQQWLFITITVAVVCGITWYLIRLKRTQPLMSWSLALILGGAVGNLIDRIRWGEVVDFLDFRLIHYPIFNVADSAIVIGVGLMIFLTLRQPHEQEEAFTKEAGETR</sequence>
<evidence type="ECO:0000256" key="5">
    <source>
        <dbReference type="ARBA" id="ARBA00022750"/>
    </source>
</evidence>
<evidence type="ECO:0000256" key="7">
    <source>
        <dbReference type="ARBA" id="ARBA00022989"/>
    </source>
</evidence>
<dbReference type="PANTHER" id="PTHR33695:SF1">
    <property type="entry name" value="LIPOPROTEIN SIGNAL PEPTIDASE"/>
    <property type="match status" value="1"/>
</dbReference>
<evidence type="ECO:0000313" key="12">
    <source>
        <dbReference type="EMBL" id="PTX51938.1"/>
    </source>
</evidence>
<dbReference type="GO" id="GO:0005886">
    <property type="term" value="C:plasma membrane"/>
    <property type="evidence" value="ECO:0007669"/>
    <property type="project" value="UniProtKB-SubCell"/>
</dbReference>
<feature type="transmembrane region" description="Helical" evidence="9">
    <location>
        <begin position="117"/>
        <end position="138"/>
    </location>
</feature>
<keyword evidence="3 9" id="KW-0645">Protease</keyword>
<comment type="caution">
    <text evidence="9">Lacks conserved residue(s) required for the propagation of feature annotation.</text>
</comment>
<evidence type="ECO:0000256" key="1">
    <source>
        <dbReference type="ARBA" id="ARBA00006139"/>
    </source>
</evidence>
<evidence type="ECO:0000313" key="13">
    <source>
        <dbReference type="Proteomes" id="UP000244240"/>
    </source>
</evidence>
<dbReference type="GO" id="GO:0004190">
    <property type="term" value="F:aspartic-type endopeptidase activity"/>
    <property type="evidence" value="ECO:0007669"/>
    <property type="project" value="UniProtKB-UniRule"/>
</dbReference>
<dbReference type="PRINTS" id="PR00781">
    <property type="entry name" value="LIPOSIGPTASE"/>
</dbReference>
<feature type="transmembrane region" description="Helical" evidence="9">
    <location>
        <begin position="79"/>
        <end position="97"/>
    </location>
</feature>
<feature type="transmembrane region" description="Helical" evidence="9">
    <location>
        <begin position="54"/>
        <end position="72"/>
    </location>
</feature>
<reference evidence="12 13" key="1">
    <citation type="submission" date="2018-04" db="EMBL/GenBank/DDBJ databases">
        <title>Genomic Encyclopedia of Archaeal and Bacterial Type Strains, Phase II (KMG-II): from individual species to whole genera.</title>
        <authorList>
            <person name="Goeker M."/>
        </authorList>
    </citation>
    <scope>NUCLEOTIDE SEQUENCE [LARGE SCALE GENOMIC DNA]</scope>
    <source>
        <strain evidence="12 13">DSM 45787</strain>
    </source>
</reference>
<dbReference type="NCBIfam" id="TIGR00077">
    <property type="entry name" value="lspA"/>
    <property type="match status" value="1"/>
</dbReference>
<keyword evidence="4 9" id="KW-0812">Transmembrane</keyword>
<organism evidence="12 13">
    <name type="scientific">Melghirimyces profundicolus</name>
    <dbReference type="NCBI Taxonomy" id="1242148"/>
    <lineage>
        <taxon>Bacteria</taxon>
        <taxon>Bacillati</taxon>
        <taxon>Bacillota</taxon>
        <taxon>Bacilli</taxon>
        <taxon>Bacillales</taxon>
        <taxon>Thermoactinomycetaceae</taxon>
        <taxon>Melghirimyces</taxon>
    </lineage>
</organism>
<comment type="caution">
    <text evidence="12">The sequence shown here is derived from an EMBL/GenBank/DDBJ whole genome shotgun (WGS) entry which is preliminary data.</text>
</comment>
<dbReference type="HAMAP" id="MF_00161">
    <property type="entry name" value="LspA"/>
    <property type="match status" value="1"/>
</dbReference>
<evidence type="ECO:0000256" key="6">
    <source>
        <dbReference type="ARBA" id="ARBA00022801"/>
    </source>
</evidence>
<evidence type="ECO:0000256" key="8">
    <source>
        <dbReference type="ARBA" id="ARBA00023136"/>
    </source>
</evidence>
<dbReference type="UniPathway" id="UPA00665"/>
<comment type="function">
    <text evidence="9 10">This protein specifically catalyzes the removal of signal peptides from prolipoproteins.</text>
</comment>
<evidence type="ECO:0000256" key="11">
    <source>
        <dbReference type="RuleBase" id="RU004181"/>
    </source>
</evidence>